<sequence>MKIINKTYRCLSAFVLILFLNSLILPVGLSAAGLFCNMEMGTGRSGVHTCFGVQSSDHSGDMLSDNEVCSYQQICQEAVTIRKDETEAIPQLSQGVAAVLGQTGSFVHMSVYSGLKFSPPESNTASSNLPIFLLNSVFLN</sequence>
<dbReference type="AlphaFoldDB" id="A0A1M4UXP5"/>
<proteinExistence type="predicted"/>
<name>A0A1M4UXP5_9BACT</name>
<gene>
    <name evidence="1" type="ORF">SAMN05443144_102149</name>
</gene>
<organism evidence="1 2">
    <name type="scientific">Fodinibius roseus</name>
    <dbReference type="NCBI Taxonomy" id="1194090"/>
    <lineage>
        <taxon>Bacteria</taxon>
        <taxon>Pseudomonadati</taxon>
        <taxon>Balneolota</taxon>
        <taxon>Balneolia</taxon>
        <taxon>Balneolales</taxon>
        <taxon>Balneolaceae</taxon>
        <taxon>Fodinibius</taxon>
    </lineage>
</organism>
<keyword evidence="2" id="KW-1185">Reference proteome</keyword>
<dbReference type="STRING" id="1194090.SAMN05443144_102149"/>
<dbReference type="RefSeq" id="WP_073059278.1">
    <property type="nucleotide sequence ID" value="NZ_FQUS01000002.1"/>
</dbReference>
<dbReference type="Proteomes" id="UP000184041">
    <property type="component" value="Unassembled WGS sequence"/>
</dbReference>
<evidence type="ECO:0000313" key="2">
    <source>
        <dbReference type="Proteomes" id="UP000184041"/>
    </source>
</evidence>
<accession>A0A1M4UXP5</accession>
<protein>
    <submittedName>
        <fullName evidence="1">Uncharacterized protein</fullName>
    </submittedName>
</protein>
<reference evidence="1 2" key="1">
    <citation type="submission" date="2016-11" db="EMBL/GenBank/DDBJ databases">
        <authorList>
            <person name="Jaros S."/>
            <person name="Januszkiewicz K."/>
            <person name="Wedrychowicz H."/>
        </authorList>
    </citation>
    <scope>NUCLEOTIDE SEQUENCE [LARGE SCALE GENOMIC DNA]</scope>
    <source>
        <strain evidence="1 2">DSM 21986</strain>
    </source>
</reference>
<dbReference type="OrthoDB" id="9897442at2"/>
<evidence type="ECO:0000313" key="1">
    <source>
        <dbReference type="EMBL" id="SHE61445.1"/>
    </source>
</evidence>
<dbReference type="EMBL" id="FQUS01000002">
    <property type="protein sequence ID" value="SHE61445.1"/>
    <property type="molecule type" value="Genomic_DNA"/>
</dbReference>